<gene>
    <name evidence="1" type="ORF">DB891_07490</name>
</gene>
<organism evidence="1 2">
    <name type="scientific">Flavobacterium laiguense</name>
    <dbReference type="NCBI Taxonomy" id="2169409"/>
    <lineage>
        <taxon>Bacteria</taxon>
        <taxon>Pseudomonadati</taxon>
        <taxon>Bacteroidota</taxon>
        <taxon>Flavobacteriia</taxon>
        <taxon>Flavobacteriales</taxon>
        <taxon>Flavobacteriaceae</taxon>
        <taxon>Flavobacterium</taxon>
    </lineage>
</organism>
<protein>
    <submittedName>
        <fullName evidence="1">Uncharacterized protein</fullName>
    </submittedName>
</protein>
<dbReference type="AlphaFoldDB" id="A0A2U1JWD4"/>
<evidence type="ECO:0000313" key="1">
    <source>
        <dbReference type="EMBL" id="PWA09517.1"/>
    </source>
</evidence>
<comment type="caution">
    <text evidence="1">The sequence shown here is derived from an EMBL/GenBank/DDBJ whole genome shotgun (WGS) entry which is preliminary data.</text>
</comment>
<evidence type="ECO:0000313" key="2">
    <source>
        <dbReference type="Proteomes" id="UP000245618"/>
    </source>
</evidence>
<reference evidence="1 2" key="1">
    <citation type="submission" date="2018-04" db="EMBL/GenBank/DDBJ databases">
        <title>Flavobacterium sp. nov., isolated from glacier ice.</title>
        <authorList>
            <person name="Liu Q."/>
            <person name="Xin Y.-H."/>
        </authorList>
    </citation>
    <scope>NUCLEOTIDE SEQUENCE [LARGE SCALE GENOMIC DNA]</scope>
    <source>
        <strain evidence="1 2">LB2P30</strain>
    </source>
</reference>
<dbReference type="OrthoDB" id="1365975at2"/>
<keyword evidence="2" id="KW-1185">Reference proteome</keyword>
<accession>A0A2U1JWD4</accession>
<dbReference type="RefSeq" id="WP_116762150.1">
    <property type="nucleotide sequence ID" value="NZ_QCZH01000006.1"/>
</dbReference>
<dbReference type="EMBL" id="QCZH01000006">
    <property type="protein sequence ID" value="PWA09517.1"/>
    <property type="molecule type" value="Genomic_DNA"/>
</dbReference>
<name>A0A2U1JWD4_9FLAO</name>
<sequence length="260" mass="28945">MRELDLLMEKLNSDQYAGVSVFDLDTNAFLFRNKTHAEIMQEHQSAENFFESLFAKGHKTLELTQKRKNGSSYKVLGASFKVNFSPDTQTVQPQSLSQMQIPQVQQPIFAEPMQNSFGLGTLDIVNLMVSKGDATRLYTECEILKSENKEQKKLIEELKEERLATKYNSEKSSANQGMIMGALQHLPALAGIFNGGATAGLAGAVEQFTTPAKKAFATTLQQLDDTVVSVLYNINTGLNTNNEFSVELAELLKKHNLWQS</sequence>
<proteinExistence type="predicted"/>
<dbReference type="Proteomes" id="UP000245618">
    <property type="component" value="Unassembled WGS sequence"/>
</dbReference>